<dbReference type="FunFam" id="3.40.1620.60:FF:000001">
    <property type="entry name" value="A disintegrin and metalloproteinase with thrombospondin motifs 3"/>
    <property type="match status" value="1"/>
</dbReference>
<dbReference type="GO" id="GO:0004222">
    <property type="term" value="F:metalloendopeptidase activity"/>
    <property type="evidence" value="ECO:0007669"/>
    <property type="project" value="TreeGrafter"/>
</dbReference>
<dbReference type="Gene3D" id="2.20.100.10">
    <property type="entry name" value="Thrombospondin type-1 (TSP1) repeat"/>
    <property type="match status" value="4"/>
</dbReference>
<evidence type="ECO:0000256" key="12">
    <source>
        <dbReference type="ARBA" id="ARBA00023157"/>
    </source>
</evidence>
<dbReference type="Proteomes" id="UP000504612">
    <property type="component" value="Unplaced"/>
</dbReference>
<dbReference type="FunFam" id="2.60.120.830:FF:000001">
    <property type="entry name" value="A disintegrin and metalloproteinase with thrombospondin motifs 1"/>
    <property type="match status" value="1"/>
</dbReference>
<dbReference type="InterPro" id="IPR010294">
    <property type="entry name" value="ADAMTS_spacer1"/>
</dbReference>
<dbReference type="Gene3D" id="3.40.1620.60">
    <property type="match status" value="1"/>
</dbReference>
<evidence type="ECO:0000256" key="15">
    <source>
        <dbReference type="PIRSR" id="PIRSR613273-3"/>
    </source>
</evidence>
<dbReference type="InterPro" id="IPR036383">
    <property type="entry name" value="TSP1_rpt_sf"/>
</dbReference>
<dbReference type="GO" id="GO:0006508">
    <property type="term" value="P:proteolysis"/>
    <property type="evidence" value="ECO:0007669"/>
    <property type="project" value="UniProtKB-KW"/>
</dbReference>
<protein>
    <submittedName>
        <fullName evidence="19">A disintegrin and metalloproteinase with thrombospondin motifs 3</fullName>
    </submittedName>
</protein>
<dbReference type="InterPro" id="IPR050439">
    <property type="entry name" value="ADAMTS_ADAMTS-like"/>
</dbReference>
<evidence type="ECO:0000256" key="11">
    <source>
        <dbReference type="ARBA" id="ARBA00023145"/>
    </source>
</evidence>
<evidence type="ECO:0000256" key="3">
    <source>
        <dbReference type="ARBA" id="ARBA00022530"/>
    </source>
</evidence>
<keyword evidence="13" id="KW-0325">Glycoprotein</keyword>
<evidence type="ECO:0000256" key="13">
    <source>
        <dbReference type="ARBA" id="ARBA00023180"/>
    </source>
</evidence>
<feature type="disulfide bond" evidence="15">
    <location>
        <begin position="337"/>
        <end position="370"/>
    </location>
</feature>
<dbReference type="GeneID" id="113417906"/>
<comment type="subcellular location">
    <subcellularLocation>
        <location evidence="1">Secreted</location>
        <location evidence="1">Extracellular space</location>
        <location evidence="1">Extracellular matrix</location>
    </subcellularLocation>
</comment>
<dbReference type="Pfam" id="PF01562">
    <property type="entry name" value="Pep_M12B_propep"/>
    <property type="match status" value="1"/>
</dbReference>
<dbReference type="RefSeq" id="XP_026532307.1">
    <property type="nucleotide sequence ID" value="XM_026676522.1"/>
</dbReference>
<keyword evidence="2" id="KW-0964">Secreted</keyword>
<dbReference type="Pfam" id="PF05986">
    <property type="entry name" value="ADAMTS_spacer1"/>
    <property type="match status" value="1"/>
</dbReference>
<keyword evidence="12 15" id="KW-1015">Disulfide bond</keyword>
<evidence type="ECO:0000256" key="16">
    <source>
        <dbReference type="SAM" id="MobiDB-lite"/>
    </source>
</evidence>
<dbReference type="GO" id="GO:0031012">
    <property type="term" value="C:extracellular matrix"/>
    <property type="evidence" value="ECO:0007669"/>
    <property type="project" value="TreeGrafter"/>
</dbReference>
<dbReference type="Pfam" id="PF19030">
    <property type="entry name" value="TSP1_ADAMTS"/>
    <property type="match status" value="3"/>
</dbReference>
<feature type="disulfide bond" evidence="15">
    <location>
        <begin position="317"/>
        <end position="342"/>
    </location>
</feature>
<keyword evidence="7" id="KW-0677">Repeat</keyword>
<accession>A0A6J1UMZ5</accession>
<dbReference type="InterPro" id="IPR041645">
    <property type="entry name" value="ADAMTS_CR_2"/>
</dbReference>
<feature type="binding site" evidence="14">
    <location>
        <position position="290"/>
    </location>
    <ligand>
        <name>Ca(2+)</name>
        <dbReference type="ChEBI" id="CHEBI:29108"/>
        <label>1</label>
    </ligand>
</feature>
<feature type="disulfide bond" evidence="15">
    <location>
        <begin position="364"/>
        <end position="375"/>
    </location>
</feature>
<dbReference type="KEGG" id="nss:113417906"/>
<feature type="binding site" evidence="14">
    <location>
        <position position="293"/>
    </location>
    <ligand>
        <name>Ca(2+)</name>
        <dbReference type="ChEBI" id="CHEBI:29108"/>
        <label>2</label>
    </ligand>
</feature>
<dbReference type="FunFam" id="2.20.100.10:FF:000022">
    <property type="entry name" value="A disintegrin and metalloproteinase with thrombospondin motifs 3"/>
    <property type="match status" value="1"/>
</dbReference>
<feature type="compositionally biased region" description="Basic and acidic residues" evidence="16">
    <location>
        <begin position="1024"/>
        <end position="1034"/>
    </location>
</feature>
<feature type="domain" description="PLAC" evidence="17">
    <location>
        <begin position="846"/>
        <end position="889"/>
    </location>
</feature>
<evidence type="ECO:0000256" key="7">
    <source>
        <dbReference type="ARBA" id="ARBA00022737"/>
    </source>
</evidence>
<keyword evidence="10 19" id="KW-0482">Metalloprotease</keyword>
<keyword evidence="18" id="KW-1185">Reference proteome</keyword>
<evidence type="ECO:0000256" key="14">
    <source>
        <dbReference type="PIRSR" id="PIRSR613273-2"/>
    </source>
</evidence>
<keyword evidence="14" id="KW-0106">Calcium</keyword>
<evidence type="ECO:0000259" key="17">
    <source>
        <dbReference type="PROSITE" id="PS50900"/>
    </source>
</evidence>
<dbReference type="CTD" id="9508"/>
<dbReference type="PRINTS" id="PR01857">
    <property type="entry name" value="ADAMTSFAMILY"/>
</dbReference>
<keyword evidence="11" id="KW-0865">Zymogen</keyword>
<keyword evidence="6" id="KW-0732">Signal</keyword>
<dbReference type="PANTHER" id="PTHR13723:SF158">
    <property type="entry name" value="A DISINTEGRIN AND METALLOPROTEINASE WITH THROMBOSPONDIN MOTIFS 3"/>
    <property type="match status" value="1"/>
</dbReference>
<feature type="disulfide bond" evidence="15">
    <location>
        <begin position="398"/>
        <end position="435"/>
    </location>
</feature>
<feature type="region of interest" description="Disordered" evidence="16">
    <location>
        <begin position="1002"/>
        <end position="1043"/>
    </location>
</feature>
<dbReference type="InterPro" id="IPR013273">
    <property type="entry name" value="ADAMTS/ADAMTS-like"/>
</dbReference>
<reference evidence="19" key="1">
    <citation type="submission" date="2025-08" db="UniProtKB">
        <authorList>
            <consortium name="RefSeq"/>
        </authorList>
    </citation>
    <scope>IDENTIFICATION</scope>
</reference>
<feature type="region of interest" description="Disordered" evidence="16">
    <location>
        <begin position="953"/>
        <end position="983"/>
    </location>
</feature>
<dbReference type="InterPro" id="IPR045371">
    <property type="entry name" value="ADAMTS_CR_3"/>
</dbReference>
<keyword evidence="4" id="KW-0645">Protease</keyword>
<dbReference type="SUPFAM" id="SSF82895">
    <property type="entry name" value="TSP-1 type 1 repeat"/>
    <property type="match status" value="4"/>
</dbReference>
<gene>
    <name evidence="19" type="primary">ADAMTS3</name>
</gene>
<dbReference type="InterPro" id="IPR010909">
    <property type="entry name" value="PLAC"/>
</dbReference>
<dbReference type="PROSITE" id="PS50092">
    <property type="entry name" value="TSP1"/>
    <property type="match status" value="4"/>
</dbReference>
<evidence type="ECO:0000256" key="6">
    <source>
        <dbReference type="ARBA" id="ARBA00022729"/>
    </source>
</evidence>
<feature type="disulfide bond" evidence="15">
    <location>
        <begin position="328"/>
        <end position="351"/>
    </location>
</feature>
<keyword evidence="9" id="KW-0862">Zinc</keyword>
<dbReference type="PROSITE" id="PS50900">
    <property type="entry name" value="PLAC"/>
    <property type="match status" value="1"/>
</dbReference>
<organism evidence="18 19">
    <name type="scientific">Notechis scutatus</name>
    <name type="common">mainland tiger snake</name>
    <dbReference type="NCBI Taxonomy" id="8663"/>
    <lineage>
        <taxon>Eukaryota</taxon>
        <taxon>Metazoa</taxon>
        <taxon>Chordata</taxon>
        <taxon>Craniata</taxon>
        <taxon>Vertebrata</taxon>
        <taxon>Euteleostomi</taxon>
        <taxon>Lepidosauria</taxon>
        <taxon>Squamata</taxon>
        <taxon>Bifurcata</taxon>
        <taxon>Unidentata</taxon>
        <taxon>Episquamata</taxon>
        <taxon>Toxicofera</taxon>
        <taxon>Serpentes</taxon>
        <taxon>Colubroidea</taxon>
        <taxon>Elapidae</taxon>
        <taxon>Hydrophiinae</taxon>
        <taxon>Notechis</taxon>
    </lineage>
</organism>
<dbReference type="Pfam" id="PF17771">
    <property type="entry name" value="ADAMTS_CR_2"/>
    <property type="match status" value="1"/>
</dbReference>
<evidence type="ECO:0000256" key="1">
    <source>
        <dbReference type="ARBA" id="ARBA00004498"/>
    </source>
</evidence>
<dbReference type="Pfam" id="PF00090">
    <property type="entry name" value="TSP_1"/>
    <property type="match status" value="1"/>
</dbReference>
<evidence type="ECO:0000256" key="4">
    <source>
        <dbReference type="ARBA" id="ARBA00022670"/>
    </source>
</evidence>
<evidence type="ECO:0000313" key="18">
    <source>
        <dbReference type="Proteomes" id="UP000504612"/>
    </source>
</evidence>
<dbReference type="SMART" id="SM00209">
    <property type="entry name" value="TSP1"/>
    <property type="match status" value="4"/>
</dbReference>
<evidence type="ECO:0000256" key="8">
    <source>
        <dbReference type="ARBA" id="ARBA00022801"/>
    </source>
</evidence>
<evidence type="ECO:0000256" key="2">
    <source>
        <dbReference type="ARBA" id="ARBA00022525"/>
    </source>
</evidence>
<dbReference type="PANTHER" id="PTHR13723">
    <property type="entry name" value="ADAMTS A DISINTEGRIN AND METALLOPROTEASE WITH THROMBOSPONDIN MOTIFS PROTEASE"/>
    <property type="match status" value="1"/>
</dbReference>
<name>A0A6J1UMZ5_9SAUR</name>
<dbReference type="InterPro" id="IPR002870">
    <property type="entry name" value="Peptidase_M12B_N"/>
</dbReference>
<dbReference type="AlphaFoldDB" id="A0A6J1UMZ5"/>
<evidence type="ECO:0000256" key="9">
    <source>
        <dbReference type="ARBA" id="ARBA00022833"/>
    </source>
</evidence>
<sequence length="1043" mass="117959">MYGDRIPYHISFGDATQETTKHSLKPYALTIPVRSSADGSYISNFVSIRHLRRLVRDVSPSQPKELYFNVSAFGREFHLRLRPNTRLVAPGAVVEWYEDSPSIYNGTEEVHQDQGEGVMERLWKKESLRTNCAYVGDLVDITGASVAMSNCDGLAGMIKVGEDEFFIEPLQRGKQMEEERGRLHMVYRRSAIAQNSSDILPDFQSKESDSLSLESTYARIEQDLNKTLRRRRHAGENDYNIEVLLGVDDSVVRFHGKEYVQNYLLTLMNIVSAIFSCLGLGEIKISSYDCLLDDPFEHNWPKLPELPGVNYSMDEQCRFDFGVGYKMCTAFRTFDPCKQLWCSHPDNPYFCKTKKGPPLDGTECAPSKWCYKGHCMWKNTNELKQDGGWGTWTKFGSCSRSCGTGVRFRTRQCNNPMPINGGQDCAGINFEYQLCNLDECPKLYEDFRAQQCQQRNSHFEYQNSKHHWLPYEHPDATKRCQLYCQSKETGDIAYMKQLTHDGTRCSYKDPFSICVRGECVKVGCNKEIGSNKAEDKCGVCGGDNSHCRTVKGIFTKTPKKSGYLKMFDIPAGARHVTVQEDEVSPHILAIKNQATGHYILNGKGERSISRSFIDFGLEWEYHIEDGIETLQTDGPLHDAILVLVIPQDNNTQSSLIYRYIIHEDSVPNVSSNNVLQEELDTFEWALKSWSQCSKVCGGGFQYTKYGCRRKSDSKMVQRGFCDASKKPKPIRRMCNLQECTQPFWVSEEWEHCTKTCGTSGYQIRSVRCVQPLQDSANRSVHFKYCSGERPESRRPCNRTPCPAQWKTGPWSSCSVTCGEGTESRQVSCRTGDQCDGEKPESMRVCKLAPCNDEPCQGDKSIFCQMEVLARYCSIPGYKKLCCESCNKRSGNFPLPFYSEAAETEEGFIASPAVLPKSSVTPTSLVPPRSERQSAPGRMSLAEDNTQVLLPPIYKRPQAANNPSHRRFRSQASNKMSGPAALHHNLSTNDGLLLSHRSSTLFDTGPVVTHHPTSVDIHSSPRTPRRNEKRAERQQPLRSSTIGR</sequence>
<proteinExistence type="predicted"/>
<evidence type="ECO:0000313" key="19">
    <source>
        <dbReference type="RefSeq" id="XP_026532307.1"/>
    </source>
</evidence>
<evidence type="ECO:0000256" key="5">
    <source>
        <dbReference type="ARBA" id="ARBA00022723"/>
    </source>
</evidence>
<feature type="disulfide bond" evidence="15">
    <location>
        <begin position="413"/>
        <end position="425"/>
    </location>
</feature>
<evidence type="ECO:0000256" key="10">
    <source>
        <dbReference type="ARBA" id="ARBA00023049"/>
    </source>
</evidence>
<feature type="disulfide bond" evidence="15">
    <location>
        <begin position="402"/>
        <end position="440"/>
    </location>
</feature>
<dbReference type="FunFam" id="2.20.100.10:FF:000006">
    <property type="entry name" value="A disintegrin and metalloproteinase with thrombospondin motifs 1"/>
    <property type="match status" value="1"/>
</dbReference>
<dbReference type="GO" id="GO:0046872">
    <property type="term" value="F:metal ion binding"/>
    <property type="evidence" value="ECO:0007669"/>
    <property type="project" value="UniProtKB-KW"/>
</dbReference>
<dbReference type="FunFam" id="2.20.100.10:FF:000011">
    <property type="entry name" value="A disintegrin and metalloproteinase with thrombospondin motifs 3"/>
    <property type="match status" value="1"/>
</dbReference>
<dbReference type="Gene3D" id="2.60.120.830">
    <property type="match status" value="1"/>
</dbReference>
<keyword evidence="3" id="KW-0272">Extracellular matrix</keyword>
<dbReference type="Pfam" id="PF19236">
    <property type="entry name" value="ADAMTS_CR_3"/>
    <property type="match status" value="1"/>
</dbReference>
<keyword evidence="5 14" id="KW-0479">Metal-binding</keyword>
<dbReference type="InterPro" id="IPR000884">
    <property type="entry name" value="TSP1_rpt"/>
</dbReference>
<feature type="binding site" evidence="14">
    <location>
        <position position="293"/>
    </location>
    <ligand>
        <name>Ca(2+)</name>
        <dbReference type="ChEBI" id="CHEBI:29108"/>
        <label>1</label>
    </ligand>
</feature>
<keyword evidence="8" id="KW-0378">Hydrolase</keyword>
<dbReference type="GO" id="GO:0030198">
    <property type="term" value="P:extracellular matrix organization"/>
    <property type="evidence" value="ECO:0007669"/>
    <property type="project" value="InterPro"/>
</dbReference>